<organism evidence="1 2">
    <name type="scientific">Streptomyces ureilyticus</name>
    <dbReference type="NCBI Taxonomy" id="1775131"/>
    <lineage>
        <taxon>Bacteria</taxon>
        <taxon>Bacillati</taxon>
        <taxon>Actinomycetota</taxon>
        <taxon>Actinomycetes</taxon>
        <taxon>Kitasatosporales</taxon>
        <taxon>Streptomycetaceae</taxon>
        <taxon>Streptomyces</taxon>
    </lineage>
</organism>
<dbReference type="EMBL" id="JAAKZX010000094">
    <property type="protein sequence ID" value="NGO45553.1"/>
    <property type="molecule type" value="Genomic_DNA"/>
</dbReference>
<protein>
    <submittedName>
        <fullName evidence="1">Uncharacterized protein</fullName>
    </submittedName>
</protein>
<comment type="caution">
    <text evidence="1">The sequence shown here is derived from an EMBL/GenBank/DDBJ whole genome shotgun (WGS) entry which is preliminary data.</text>
</comment>
<proteinExistence type="predicted"/>
<reference evidence="1 2" key="1">
    <citation type="submission" date="2020-02" db="EMBL/GenBank/DDBJ databases">
        <title>Whole-genome analyses of novel actinobacteria.</title>
        <authorList>
            <person name="Sahin N."/>
            <person name="Tokatli A."/>
        </authorList>
    </citation>
    <scope>NUCLEOTIDE SEQUENCE [LARGE SCALE GENOMIC DNA]</scope>
    <source>
        <strain evidence="1 2">YC419</strain>
    </source>
</reference>
<name>A0ABX0DUD7_9ACTN</name>
<accession>A0ABX0DUD7</accession>
<sequence>MDIDTEIDPDLCIDVPQGFDDSDAETQVHPMASKFFPAVTAAEAFRKAHEWVRDHDVLLADVSWDWQDDEDQPYVLRIYFRFEPEPEDDDEAQLTSS</sequence>
<evidence type="ECO:0000313" key="2">
    <source>
        <dbReference type="Proteomes" id="UP001518140"/>
    </source>
</evidence>
<evidence type="ECO:0000313" key="1">
    <source>
        <dbReference type="EMBL" id="NGO45553.1"/>
    </source>
</evidence>
<gene>
    <name evidence="1" type="ORF">G6048_26560</name>
</gene>
<dbReference type="Proteomes" id="UP001518140">
    <property type="component" value="Unassembled WGS sequence"/>
</dbReference>
<dbReference type="RefSeq" id="WP_165342109.1">
    <property type="nucleotide sequence ID" value="NZ_JAAKZX010000094.1"/>
</dbReference>
<keyword evidence="2" id="KW-1185">Reference proteome</keyword>